<proteinExistence type="predicted"/>
<keyword evidence="2" id="KW-1133">Transmembrane helix</keyword>
<dbReference type="AlphaFoldDB" id="A0A6N2VPA2"/>
<evidence type="ECO:0000256" key="1">
    <source>
        <dbReference type="SAM" id="MobiDB-lite"/>
    </source>
</evidence>
<feature type="transmembrane region" description="Helical" evidence="2">
    <location>
        <begin position="32"/>
        <end position="53"/>
    </location>
</feature>
<name>A0A6N2VPA2_9FIRM</name>
<feature type="region of interest" description="Disordered" evidence="1">
    <location>
        <begin position="1"/>
        <end position="25"/>
    </location>
</feature>
<keyword evidence="2" id="KW-0472">Membrane</keyword>
<organism evidence="3">
    <name type="scientific">Blautia glucerasea</name>
    <dbReference type="NCBI Taxonomy" id="536633"/>
    <lineage>
        <taxon>Bacteria</taxon>
        <taxon>Bacillati</taxon>
        <taxon>Bacillota</taxon>
        <taxon>Clostridia</taxon>
        <taxon>Lachnospirales</taxon>
        <taxon>Lachnospiraceae</taxon>
        <taxon>Blautia</taxon>
    </lineage>
</organism>
<keyword evidence="2" id="KW-0812">Transmembrane</keyword>
<dbReference type="RefSeq" id="WP_317349006.1">
    <property type="nucleotide sequence ID" value="NZ_CACRST010000028.1"/>
</dbReference>
<evidence type="ECO:0000313" key="3">
    <source>
        <dbReference type="EMBL" id="VYT32054.1"/>
    </source>
</evidence>
<gene>
    <name evidence="3" type="ORF">BGLFYP119_00179</name>
</gene>
<sequence length="217" mass="24321">MVEKKAVSSKKRKPTGKKNGNRKSGNSFQGQTIKYIAGAAVIVVLAVILIFSVKGCGIAGKTPEKVVKNLIKSYVEGKEKNSRKCYGVKKANEELQTEIEASIQYFAAHKPKKVEIVSCDTIYKDGKNAYVYITYNLLLEDGQSYPCISTYMTKQNKKGKYYVLMPSKITDDMKKTAASKYAEFMNTDPYKNYVTAYETFTKKNPGYEEKLATKLSS</sequence>
<dbReference type="EMBL" id="CACRST010000028">
    <property type="protein sequence ID" value="VYT32054.1"/>
    <property type="molecule type" value="Genomic_DNA"/>
</dbReference>
<feature type="compositionally biased region" description="Basic residues" evidence="1">
    <location>
        <begin position="7"/>
        <end position="21"/>
    </location>
</feature>
<evidence type="ECO:0000256" key="2">
    <source>
        <dbReference type="SAM" id="Phobius"/>
    </source>
</evidence>
<protein>
    <submittedName>
        <fullName evidence="3">Uncharacterized protein</fullName>
    </submittedName>
</protein>
<reference evidence="3" key="1">
    <citation type="submission" date="2019-11" db="EMBL/GenBank/DDBJ databases">
        <authorList>
            <person name="Feng L."/>
        </authorList>
    </citation>
    <scope>NUCLEOTIDE SEQUENCE</scope>
    <source>
        <strain evidence="3">BgluceraseaLFYP119</strain>
    </source>
</reference>
<accession>A0A6N2VPA2</accession>